<dbReference type="EMBL" id="MHJJ01000006">
    <property type="protein sequence ID" value="OGY65873.1"/>
    <property type="molecule type" value="Genomic_DNA"/>
</dbReference>
<dbReference type="AlphaFoldDB" id="A0A1G1ZMI8"/>
<organism evidence="1 2">
    <name type="scientific">Candidatus Harrisonbacteria bacterium RIFCSPLOWO2_01_FULL_44_18</name>
    <dbReference type="NCBI Taxonomy" id="1798407"/>
    <lineage>
        <taxon>Bacteria</taxon>
        <taxon>Candidatus Harrisoniibacteriota</taxon>
    </lineage>
</organism>
<sequence length="106" mass="12173">MRLYLEDKTKTKNPAALLRQADYHQETDRKTGEVSFVKNIDGRDFPRFHIYAEEKEGGWQINLHLDQKRPSYSGTSAHAGEYDGEVIEKEAGRIKTIIPQLQILNG</sequence>
<accession>A0A1G1ZMI8</accession>
<reference evidence="1 2" key="1">
    <citation type="journal article" date="2016" name="Nat. Commun.">
        <title>Thousands of microbial genomes shed light on interconnected biogeochemical processes in an aquifer system.</title>
        <authorList>
            <person name="Anantharaman K."/>
            <person name="Brown C.T."/>
            <person name="Hug L.A."/>
            <person name="Sharon I."/>
            <person name="Castelle C.J."/>
            <person name="Probst A.J."/>
            <person name="Thomas B.C."/>
            <person name="Singh A."/>
            <person name="Wilkins M.J."/>
            <person name="Karaoz U."/>
            <person name="Brodie E.L."/>
            <person name="Williams K.H."/>
            <person name="Hubbard S.S."/>
            <person name="Banfield J.F."/>
        </authorList>
    </citation>
    <scope>NUCLEOTIDE SEQUENCE [LARGE SCALE GENOMIC DNA]</scope>
</reference>
<evidence type="ECO:0000313" key="1">
    <source>
        <dbReference type="EMBL" id="OGY65873.1"/>
    </source>
</evidence>
<comment type="caution">
    <text evidence="1">The sequence shown here is derived from an EMBL/GenBank/DDBJ whole genome shotgun (WGS) entry which is preliminary data.</text>
</comment>
<proteinExistence type="predicted"/>
<evidence type="ECO:0000313" key="2">
    <source>
        <dbReference type="Proteomes" id="UP000177942"/>
    </source>
</evidence>
<gene>
    <name evidence="1" type="ORF">A3A16_02315</name>
</gene>
<name>A0A1G1ZMI8_9BACT</name>
<dbReference type="Proteomes" id="UP000177942">
    <property type="component" value="Unassembled WGS sequence"/>
</dbReference>
<protein>
    <submittedName>
        <fullName evidence="1">Uncharacterized protein</fullName>
    </submittedName>
</protein>